<feature type="domain" description="Organic solvent tolerance-like N-terminal" evidence="1">
    <location>
        <begin position="35"/>
        <end position="114"/>
    </location>
</feature>
<gene>
    <name evidence="2" type="ORF">S03H2_47002</name>
</gene>
<proteinExistence type="predicted"/>
<name>X1JEV6_9ZZZZ</name>
<reference evidence="2" key="1">
    <citation type="journal article" date="2014" name="Front. Microbiol.">
        <title>High frequency of phylogenetically diverse reductive dehalogenase-homologous genes in deep subseafloor sedimentary metagenomes.</title>
        <authorList>
            <person name="Kawai M."/>
            <person name="Futagami T."/>
            <person name="Toyoda A."/>
            <person name="Takaki Y."/>
            <person name="Nishi S."/>
            <person name="Hori S."/>
            <person name="Arai W."/>
            <person name="Tsubouchi T."/>
            <person name="Morono Y."/>
            <person name="Uchiyama I."/>
            <person name="Ito T."/>
            <person name="Fujiyama A."/>
            <person name="Inagaki F."/>
            <person name="Takami H."/>
        </authorList>
    </citation>
    <scope>NUCLEOTIDE SEQUENCE</scope>
    <source>
        <strain evidence="2">Expedition CK06-06</strain>
    </source>
</reference>
<comment type="caution">
    <text evidence="2">The sequence shown here is derived from an EMBL/GenBank/DDBJ whole genome shotgun (WGS) entry which is preliminary data.</text>
</comment>
<dbReference type="AlphaFoldDB" id="X1JEV6"/>
<dbReference type="Gene3D" id="2.60.450.10">
    <property type="entry name" value="Lipopolysaccharide (LPS) transport protein A like domain"/>
    <property type="match status" value="2"/>
</dbReference>
<feature type="non-terminal residue" evidence="2">
    <location>
        <position position="1"/>
    </location>
</feature>
<organism evidence="2">
    <name type="scientific">marine sediment metagenome</name>
    <dbReference type="NCBI Taxonomy" id="412755"/>
    <lineage>
        <taxon>unclassified sequences</taxon>
        <taxon>metagenomes</taxon>
        <taxon>ecological metagenomes</taxon>
    </lineage>
</organism>
<dbReference type="InterPro" id="IPR005653">
    <property type="entry name" value="OstA-like_N"/>
</dbReference>
<protein>
    <recommendedName>
        <fullName evidence="1">Organic solvent tolerance-like N-terminal domain-containing protein</fullName>
    </recommendedName>
</protein>
<dbReference type="EMBL" id="BARU01029557">
    <property type="protein sequence ID" value="GAH68303.1"/>
    <property type="molecule type" value="Genomic_DNA"/>
</dbReference>
<evidence type="ECO:0000313" key="2">
    <source>
        <dbReference type="EMBL" id="GAH68303.1"/>
    </source>
</evidence>
<dbReference type="Pfam" id="PF13100">
    <property type="entry name" value="OstA_2"/>
    <property type="match status" value="1"/>
</dbReference>
<sequence length="265" mass="30851">VVVINPDYTIYSDRLKYNTENKITYFYGPTEIFSDSSYIYCERGWYNTETDISQLNQNALVKNSKQTVKGDSLYYEKLTGFGRAVNNVVIIDHEQDIILKGNRGIYYENSDYARLTDRAQFIQITPEDTLYLHADTLLSELDTSDTKFIKAYYGVKIFKSNLQGKCDSMAYSFADSVIRLYYEPVLWSEVNQISAEYIEIHTEHKQAKTMYLEKSSFIISKEDTSKFNQIKGKNMVCHFRDNELYRIDVKGNGQTVYYPVDEEGI</sequence>
<evidence type="ECO:0000259" key="1">
    <source>
        <dbReference type="Pfam" id="PF13100"/>
    </source>
</evidence>
<feature type="non-terminal residue" evidence="2">
    <location>
        <position position="265"/>
    </location>
</feature>
<accession>X1JEV6</accession>